<dbReference type="WBParaSite" id="JU765_v2.g17009.t1">
    <property type="protein sequence ID" value="JU765_v2.g17009.t1"/>
    <property type="gene ID" value="JU765_v2.g17009"/>
</dbReference>
<reference evidence="2" key="1">
    <citation type="submission" date="2022-11" db="UniProtKB">
        <authorList>
            <consortium name="WormBaseParasite"/>
        </authorList>
    </citation>
    <scope>IDENTIFICATION</scope>
</reference>
<dbReference type="Proteomes" id="UP000887576">
    <property type="component" value="Unplaced"/>
</dbReference>
<sequence>MLKFAVGNWVESIYGMKDELSIKSESPGIFHQAIIHDGKARFASIRNRRRCESAAPSLNPQRRSFIGPGPTSANLSTQSVVLRNQPNGSTLSVRARSNSRNSSVLGVDDVPSPVASSQYSSATARSSLIFPTNNTLLSSQQYCHSYLQPQTKEKQRYHSPSPYDSASTTLVASPSSNSTEDSARIWQGPNHTTMIINDPGSQACTSAVHSHHHRNSIALTPNGCRKSMVLNGTQSVLNATGEISSTGDKHAAYAANMKNIYQLQNGITNSDYPITGTVSRKSMVNGTSPYKNNSRLMQSNNKIINGSGSPRSSIASFTFTGTSTGYENGSARGRQSPTRQHSNSPTSITSEDSTVIVRMTPDHHGRFGFNVSGGYDRDHPVIVSRVVTGSPADKCHPRLNVGDMVLKINGQDISSWSYENVVNCIRSIRNSSNSGEIHLTIKPNVYRCGEFEDSDQSQMVPEVAHVAETVPRSDKLAQSLLLLKESLETGKIVRQFDQLYRKKPGLTMNDSRTNANINKNRYRDVVPYDATRVRLERAPSGDYINANHVNMEIPSSGIVNRYIACQGPLGHTTTDFWYMIWEQGCTTIVMLTTLVEKGRIKCHQYWPSKRDSLDLGNLVITNMSEKMEAHCHYREIALKNKTTREERMVTQMQYTSWPDHGVPENPKHFIDFVGEVRRARNGSLDPIIVHCSAGIGRTGVLILMETASCLIEANEPVYPLDIVRTMRDQRAMLIQTSDQYTFVCESILRAYKENVVRPLAEYQKSR</sequence>
<organism evidence="1 2">
    <name type="scientific">Panagrolaimus sp. JU765</name>
    <dbReference type="NCBI Taxonomy" id="591449"/>
    <lineage>
        <taxon>Eukaryota</taxon>
        <taxon>Metazoa</taxon>
        <taxon>Ecdysozoa</taxon>
        <taxon>Nematoda</taxon>
        <taxon>Chromadorea</taxon>
        <taxon>Rhabditida</taxon>
        <taxon>Tylenchina</taxon>
        <taxon>Panagrolaimomorpha</taxon>
        <taxon>Panagrolaimoidea</taxon>
        <taxon>Panagrolaimidae</taxon>
        <taxon>Panagrolaimus</taxon>
    </lineage>
</organism>
<accession>A0AC34QJT7</accession>
<evidence type="ECO:0000313" key="2">
    <source>
        <dbReference type="WBParaSite" id="JU765_v2.g17009.t1"/>
    </source>
</evidence>
<name>A0AC34QJT7_9BILA</name>
<proteinExistence type="predicted"/>
<evidence type="ECO:0000313" key="1">
    <source>
        <dbReference type="Proteomes" id="UP000887576"/>
    </source>
</evidence>
<protein>
    <submittedName>
        <fullName evidence="2">Uncharacterized protein</fullName>
    </submittedName>
</protein>